<dbReference type="AlphaFoldDB" id="A0AAN8IDN4"/>
<keyword evidence="3" id="KW-1185">Reference proteome</keyword>
<evidence type="ECO:0000313" key="2">
    <source>
        <dbReference type="EMBL" id="KAK5965253.1"/>
    </source>
</evidence>
<feature type="region of interest" description="Disordered" evidence="1">
    <location>
        <begin position="1"/>
        <end position="29"/>
    </location>
</feature>
<evidence type="ECO:0000256" key="1">
    <source>
        <dbReference type="SAM" id="MobiDB-lite"/>
    </source>
</evidence>
<feature type="compositionally biased region" description="Polar residues" evidence="1">
    <location>
        <begin position="13"/>
        <end position="28"/>
    </location>
</feature>
<feature type="region of interest" description="Disordered" evidence="1">
    <location>
        <begin position="217"/>
        <end position="236"/>
    </location>
</feature>
<dbReference type="Proteomes" id="UP001331761">
    <property type="component" value="Unassembled WGS sequence"/>
</dbReference>
<organism evidence="2 3">
    <name type="scientific">Trichostrongylus colubriformis</name>
    <name type="common">Black scour worm</name>
    <dbReference type="NCBI Taxonomy" id="6319"/>
    <lineage>
        <taxon>Eukaryota</taxon>
        <taxon>Metazoa</taxon>
        <taxon>Ecdysozoa</taxon>
        <taxon>Nematoda</taxon>
        <taxon>Chromadorea</taxon>
        <taxon>Rhabditida</taxon>
        <taxon>Rhabditina</taxon>
        <taxon>Rhabditomorpha</taxon>
        <taxon>Strongyloidea</taxon>
        <taxon>Trichostrongylidae</taxon>
        <taxon>Trichostrongylus</taxon>
    </lineage>
</organism>
<accession>A0AAN8IDN4</accession>
<dbReference type="EMBL" id="WIXE01024802">
    <property type="protein sequence ID" value="KAK5965253.1"/>
    <property type="molecule type" value="Genomic_DNA"/>
</dbReference>
<reference evidence="2 3" key="1">
    <citation type="submission" date="2019-10" db="EMBL/GenBank/DDBJ databases">
        <title>Assembly and Annotation for the nematode Trichostrongylus colubriformis.</title>
        <authorList>
            <person name="Martin J."/>
        </authorList>
    </citation>
    <scope>NUCLEOTIDE SEQUENCE [LARGE SCALE GENOMIC DNA]</scope>
    <source>
        <strain evidence="2">G859</strain>
        <tissue evidence="2">Whole worm</tissue>
    </source>
</reference>
<comment type="caution">
    <text evidence="2">The sequence shown here is derived from an EMBL/GenBank/DDBJ whole genome shotgun (WGS) entry which is preliminary data.</text>
</comment>
<name>A0AAN8IDN4_TRICO</name>
<sequence length="427" mass="49222">MEQVHQSFDEVETISSSVDKAQEESSCYHTREVDDYDDSFYDAQDGFSSQKASHGCNLSTGNWKGSADLSFTDRSQPLSSASRTSEEFFEAYSTLPHFHRKKSHSSGSLNNEDLFFGRPNGSALEVRLCNRLTFGLLEGQAHYHEYPPEQLREKVIVDLKEDSRHTAPFWLKNRKPLYDTSIPKWRGFSRGKFAERCAPNDLYDPMKMEELRTPVSIRQGPQDLPRENSGNSTSDGEIMTEMRETKQVRTEAKSLCIKQWEEHVRNLPELLWFLQVFYRVYGSVLITECEEMIESCIDPLGGGEGFSWKRYGRHMDVKRMFELKMFRLSAPPNRMKVQPVDCILNVGFRIVQKGLASELYKIVAKDGKATIDDVNKHLEPFFHNLSERNRKDEIRAALKKLKAVVRKVGSRLELENSEEFFVVTDVD</sequence>
<evidence type="ECO:0000313" key="3">
    <source>
        <dbReference type="Proteomes" id="UP001331761"/>
    </source>
</evidence>
<proteinExistence type="predicted"/>
<protein>
    <submittedName>
        <fullName evidence="2">Uncharacterized protein</fullName>
    </submittedName>
</protein>
<gene>
    <name evidence="2" type="ORF">GCK32_015632</name>
</gene>